<dbReference type="RefSeq" id="WP_069701256.1">
    <property type="nucleotide sequence ID" value="NZ_MJAT01000005.1"/>
</dbReference>
<dbReference type="CDD" id="cd06225">
    <property type="entry name" value="HAMP"/>
    <property type="match status" value="1"/>
</dbReference>
<dbReference type="Pfam" id="PF00672">
    <property type="entry name" value="HAMP"/>
    <property type="match status" value="1"/>
</dbReference>
<sequence length="544" mass="60063">MRITIGRKIIIPFAVLGIFIVSVLIGMNYYQNNTLDTLLKTERTVGAIQSNSKSIIGNIKSGILTGNDYYAVLAANQSLEIYDLIEELKKFDAEQALNIETEYVSFYSSVVAVQAVFLENRIEEGSQRLAEIADKEHMMNRFLDAILTKLNKEYEHARNIMAIVMTIVVIVFVLMITAVRFIVLPKFVLKPIEQTVHFAEAFGDGDLTKTIKVSYDDEIGDLAKALNQGIEKTRSVMKDVLHSATEVSASSEELSATTQEILAQTQNINHSSHEISSDMESTRYATKSVESIGGQIVELAHTLVEKVDDGNRSVKEIEQRAESLKTNAENSLSNSRKMYDEKHSSIVRAIEEGKIVEEIGKMADTISEIASQTNLLALNAAIEAARAGEQGKGFAVVADEVRKLAEHSSKTVAEIQNTILLVRKAFDNLSTNTEQILQYIDEIVGQDYRDMVSNGEAYSNDAEMVSKLFADFSQTCEQLVASMGEVNQGIQNVSVGVENATTSSQGITSNINETAQAVEDIAKVTQSQTELAEHLNELVHRFKV</sequence>
<dbReference type="PANTHER" id="PTHR32089:SF112">
    <property type="entry name" value="LYSOZYME-LIKE PROTEIN-RELATED"/>
    <property type="match status" value="1"/>
</dbReference>
<dbReference type="OrthoDB" id="107771at2"/>
<organism evidence="8 9">
    <name type="scientific">Desulfuribacillus stibiiarsenatis</name>
    <dbReference type="NCBI Taxonomy" id="1390249"/>
    <lineage>
        <taxon>Bacteria</taxon>
        <taxon>Bacillati</taxon>
        <taxon>Bacillota</taxon>
        <taxon>Desulfuribacillia</taxon>
        <taxon>Desulfuribacillales</taxon>
        <taxon>Desulfuribacillaceae</taxon>
        <taxon>Desulfuribacillus</taxon>
    </lineage>
</organism>
<feature type="coiled-coil region" evidence="4">
    <location>
        <begin position="307"/>
        <end position="334"/>
    </location>
</feature>
<gene>
    <name evidence="8" type="ORF">BHU72_13700</name>
</gene>
<feature type="transmembrane region" description="Helical" evidence="5">
    <location>
        <begin position="9"/>
        <end position="30"/>
    </location>
</feature>
<keyword evidence="5" id="KW-1133">Transmembrane helix</keyword>
<protein>
    <recommendedName>
        <fullName evidence="10">Chemotaxis protein</fullName>
    </recommendedName>
</protein>
<feature type="domain" description="Methyl-accepting transducer" evidence="6">
    <location>
        <begin position="243"/>
        <end position="494"/>
    </location>
</feature>
<dbReference type="GO" id="GO:0016020">
    <property type="term" value="C:membrane"/>
    <property type="evidence" value="ECO:0007669"/>
    <property type="project" value="InterPro"/>
</dbReference>
<dbReference type="PROSITE" id="PS50885">
    <property type="entry name" value="HAMP"/>
    <property type="match status" value="1"/>
</dbReference>
<dbReference type="SMART" id="SM00304">
    <property type="entry name" value="HAMP"/>
    <property type="match status" value="1"/>
</dbReference>
<keyword evidence="9" id="KW-1185">Reference proteome</keyword>
<keyword evidence="4" id="KW-0175">Coiled coil</keyword>
<dbReference type="PANTHER" id="PTHR32089">
    <property type="entry name" value="METHYL-ACCEPTING CHEMOTAXIS PROTEIN MCPB"/>
    <property type="match status" value="1"/>
</dbReference>
<name>A0A1E5L7Y6_9FIRM</name>
<evidence type="ECO:0000313" key="8">
    <source>
        <dbReference type="EMBL" id="OEH86277.1"/>
    </source>
</evidence>
<evidence type="ECO:0000259" key="7">
    <source>
        <dbReference type="PROSITE" id="PS50885"/>
    </source>
</evidence>
<dbReference type="SMART" id="SM00283">
    <property type="entry name" value="MA"/>
    <property type="match status" value="1"/>
</dbReference>
<evidence type="ECO:0000259" key="6">
    <source>
        <dbReference type="PROSITE" id="PS50111"/>
    </source>
</evidence>
<accession>A0A1E5L7Y6</accession>
<dbReference type="Proteomes" id="UP000095255">
    <property type="component" value="Unassembled WGS sequence"/>
</dbReference>
<feature type="domain" description="HAMP" evidence="7">
    <location>
        <begin position="186"/>
        <end position="238"/>
    </location>
</feature>
<evidence type="ECO:0000313" key="9">
    <source>
        <dbReference type="Proteomes" id="UP000095255"/>
    </source>
</evidence>
<dbReference type="SUPFAM" id="SSF58104">
    <property type="entry name" value="Methyl-accepting chemotaxis protein (MCP) signaling domain"/>
    <property type="match status" value="1"/>
</dbReference>
<dbReference type="InterPro" id="IPR004089">
    <property type="entry name" value="MCPsignal_dom"/>
</dbReference>
<keyword evidence="5" id="KW-0472">Membrane</keyword>
<dbReference type="AlphaFoldDB" id="A0A1E5L7Y6"/>
<dbReference type="STRING" id="1390249.BHU72_13700"/>
<comment type="similarity">
    <text evidence="2">Belongs to the methyl-accepting chemotaxis (MCP) protein family.</text>
</comment>
<keyword evidence="5" id="KW-0812">Transmembrane</keyword>
<evidence type="ECO:0008006" key="10">
    <source>
        <dbReference type="Google" id="ProtNLM"/>
    </source>
</evidence>
<dbReference type="EMBL" id="MJAT01000005">
    <property type="protein sequence ID" value="OEH86277.1"/>
    <property type="molecule type" value="Genomic_DNA"/>
</dbReference>
<keyword evidence="1 3" id="KW-0807">Transducer</keyword>
<comment type="caution">
    <text evidence="8">The sequence shown here is derived from an EMBL/GenBank/DDBJ whole genome shotgun (WGS) entry which is preliminary data.</text>
</comment>
<evidence type="ECO:0000256" key="4">
    <source>
        <dbReference type="SAM" id="Coils"/>
    </source>
</evidence>
<proteinExistence type="inferred from homology"/>
<evidence type="ECO:0000256" key="1">
    <source>
        <dbReference type="ARBA" id="ARBA00023224"/>
    </source>
</evidence>
<dbReference type="PROSITE" id="PS50111">
    <property type="entry name" value="CHEMOTAXIS_TRANSDUC_2"/>
    <property type="match status" value="1"/>
</dbReference>
<dbReference type="InterPro" id="IPR003660">
    <property type="entry name" value="HAMP_dom"/>
</dbReference>
<evidence type="ECO:0000256" key="2">
    <source>
        <dbReference type="ARBA" id="ARBA00029447"/>
    </source>
</evidence>
<dbReference type="Pfam" id="PF00015">
    <property type="entry name" value="MCPsignal"/>
    <property type="match status" value="1"/>
</dbReference>
<dbReference type="Gene3D" id="1.10.287.950">
    <property type="entry name" value="Methyl-accepting chemotaxis protein"/>
    <property type="match status" value="1"/>
</dbReference>
<reference evidence="8 9" key="1">
    <citation type="submission" date="2016-09" db="EMBL/GenBank/DDBJ databases">
        <title>Desulfuribacillus arsenicus sp. nov., an obligately anaerobic, dissimilatory arsenic- and antimonate-reducing bacterium isolated from anoxic sediments.</title>
        <authorList>
            <person name="Abin C.A."/>
            <person name="Hollibaugh J.T."/>
        </authorList>
    </citation>
    <scope>NUCLEOTIDE SEQUENCE [LARGE SCALE GENOMIC DNA]</scope>
    <source>
        <strain evidence="8 9">MLFW-2</strain>
    </source>
</reference>
<evidence type="ECO:0000256" key="3">
    <source>
        <dbReference type="PROSITE-ProRule" id="PRU00284"/>
    </source>
</evidence>
<dbReference type="GO" id="GO:0007165">
    <property type="term" value="P:signal transduction"/>
    <property type="evidence" value="ECO:0007669"/>
    <property type="project" value="UniProtKB-KW"/>
</dbReference>
<evidence type="ECO:0000256" key="5">
    <source>
        <dbReference type="SAM" id="Phobius"/>
    </source>
</evidence>
<feature type="transmembrane region" description="Helical" evidence="5">
    <location>
        <begin position="160"/>
        <end position="183"/>
    </location>
</feature>